<feature type="coiled-coil region" evidence="1">
    <location>
        <begin position="51"/>
        <end position="78"/>
    </location>
</feature>
<dbReference type="AlphaFoldDB" id="A0A9X5B4I4"/>
<dbReference type="RefSeq" id="WP_160897883.1">
    <property type="nucleotide sequence ID" value="NZ_WMEX01000001.1"/>
</dbReference>
<evidence type="ECO:0000313" key="2">
    <source>
        <dbReference type="EMBL" id="MYL25438.1"/>
    </source>
</evidence>
<comment type="caution">
    <text evidence="2">The sequence shown here is derived from an EMBL/GenBank/DDBJ whole genome shotgun (WGS) entry which is preliminary data.</text>
</comment>
<evidence type="ECO:0000313" key="3">
    <source>
        <dbReference type="Proteomes" id="UP000460751"/>
    </source>
</evidence>
<protein>
    <submittedName>
        <fullName evidence="2">Uncharacterized protein</fullName>
    </submittedName>
</protein>
<reference evidence="2 3" key="1">
    <citation type="submission" date="2019-11" db="EMBL/GenBank/DDBJ databases">
        <title>Genome sequences of 17 halophilic strains isolated from different environments.</title>
        <authorList>
            <person name="Furrow R.E."/>
        </authorList>
    </citation>
    <scope>NUCLEOTIDE SEQUENCE [LARGE SCALE GENOMIC DNA]</scope>
    <source>
        <strain evidence="2 3">22507_15_FS</strain>
    </source>
</reference>
<gene>
    <name evidence="2" type="ORF">GLW01_01375</name>
</gene>
<dbReference type="EMBL" id="WMEX01000001">
    <property type="protein sequence ID" value="MYL25438.1"/>
    <property type="molecule type" value="Genomic_DNA"/>
</dbReference>
<evidence type="ECO:0000256" key="1">
    <source>
        <dbReference type="SAM" id="Coils"/>
    </source>
</evidence>
<dbReference type="OrthoDB" id="5737815at2"/>
<dbReference type="Proteomes" id="UP000460751">
    <property type="component" value="Unassembled WGS sequence"/>
</dbReference>
<sequence>MENSEHVRYQLIDGDFSAEEAKTILLALIEHKIQFHRKDRFSQQERLGDISEQSNRRIEQLLQTKADLTELIASAGSEDERLSINCVIDITRIPE</sequence>
<keyword evidence="1" id="KW-0175">Coiled coil</keyword>
<accession>A0A9X5B4I4</accession>
<proteinExistence type="predicted"/>
<name>A0A9X5B4I4_9GAMM</name>
<organism evidence="2 3">
    <name type="scientific">Vreelandella halophila</name>
    <dbReference type="NCBI Taxonomy" id="86177"/>
    <lineage>
        <taxon>Bacteria</taxon>
        <taxon>Pseudomonadati</taxon>
        <taxon>Pseudomonadota</taxon>
        <taxon>Gammaproteobacteria</taxon>
        <taxon>Oceanospirillales</taxon>
        <taxon>Halomonadaceae</taxon>
        <taxon>Vreelandella</taxon>
    </lineage>
</organism>
<keyword evidence="3" id="KW-1185">Reference proteome</keyword>